<comment type="caution">
    <text evidence="1">The sequence shown here is derived from an EMBL/GenBank/DDBJ whole genome shotgun (WGS) entry which is preliminary data.</text>
</comment>
<sequence>MKTVPQVETAEISDADLDQVSGGIGLTASTALFAGDGALGAGLHAESGPFAFTGGIGASAPFGGAAAQGQVHTTMA</sequence>
<name>A0ABP9IR38_9ACTN</name>
<accession>A0ABP9IR38</accession>
<protein>
    <submittedName>
        <fullName evidence="1">Uncharacterized protein</fullName>
    </submittedName>
</protein>
<evidence type="ECO:0000313" key="1">
    <source>
        <dbReference type="EMBL" id="GAA5006947.1"/>
    </source>
</evidence>
<dbReference type="RefSeq" id="WP_226024494.1">
    <property type="nucleotide sequence ID" value="NZ_BAABIV010000029.1"/>
</dbReference>
<reference evidence="2" key="1">
    <citation type="journal article" date="2019" name="Int. J. Syst. Evol. Microbiol.">
        <title>The Global Catalogue of Microorganisms (GCM) 10K type strain sequencing project: providing services to taxonomists for standard genome sequencing and annotation.</title>
        <authorList>
            <consortium name="The Broad Institute Genomics Platform"/>
            <consortium name="The Broad Institute Genome Sequencing Center for Infectious Disease"/>
            <person name="Wu L."/>
            <person name="Ma J."/>
        </authorList>
    </citation>
    <scope>NUCLEOTIDE SEQUENCE [LARGE SCALE GENOMIC DNA]</scope>
    <source>
        <strain evidence="2">JCM 17657</strain>
    </source>
</reference>
<organism evidence="1 2">
    <name type="scientific">Streptomyces hyderabadensis</name>
    <dbReference type="NCBI Taxonomy" id="598549"/>
    <lineage>
        <taxon>Bacteria</taxon>
        <taxon>Bacillati</taxon>
        <taxon>Actinomycetota</taxon>
        <taxon>Actinomycetes</taxon>
        <taxon>Kitasatosporales</taxon>
        <taxon>Streptomycetaceae</taxon>
        <taxon>Streptomyces</taxon>
    </lineage>
</organism>
<keyword evidence="2" id="KW-1185">Reference proteome</keyword>
<gene>
    <name evidence="1" type="ORF">GCM10023257_61360</name>
</gene>
<dbReference type="EMBL" id="BAABIV010000029">
    <property type="protein sequence ID" value="GAA5006947.1"/>
    <property type="molecule type" value="Genomic_DNA"/>
</dbReference>
<evidence type="ECO:0000313" key="2">
    <source>
        <dbReference type="Proteomes" id="UP001500610"/>
    </source>
</evidence>
<dbReference type="Proteomes" id="UP001500610">
    <property type="component" value="Unassembled WGS sequence"/>
</dbReference>
<proteinExistence type="predicted"/>